<dbReference type="Pfam" id="PF01124">
    <property type="entry name" value="MAPEG"/>
    <property type="match status" value="1"/>
</dbReference>
<evidence type="ECO:0000256" key="5">
    <source>
        <dbReference type="SAM" id="Phobius"/>
    </source>
</evidence>
<evidence type="ECO:0000256" key="4">
    <source>
        <dbReference type="ARBA" id="ARBA00023136"/>
    </source>
</evidence>
<keyword evidence="4 5" id="KW-0472">Membrane</keyword>
<dbReference type="EMBL" id="UFSM01000001">
    <property type="protein sequence ID" value="SUU91202.1"/>
    <property type="molecule type" value="Genomic_DNA"/>
</dbReference>
<reference evidence="6 7" key="1">
    <citation type="submission" date="2018-06" db="EMBL/GenBank/DDBJ databases">
        <authorList>
            <consortium name="Pathogen Informatics"/>
            <person name="Doyle S."/>
        </authorList>
    </citation>
    <scope>NUCLEOTIDE SEQUENCE [LARGE SCALE GENOMIC DNA]</scope>
    <source>
        <strain evidence="6 7">NCTC10684</strain>
    </source>
</reference>
<organism evidence="6 7">
    <name type="scientific">Aminobacter aminovorans</name>
    <name type="common">Chelatobacter heintzii</name>
    <dbReference type="NCBI Taxonomy" id="83263"/>
    <lineage>
        <taxon>Bacteria</taxon>
        <taxon>Pseudomonadati</taxon>
        <taxon>Pseudomonadota</taxon>
        <taxon>Alphaproteobacteria</taxon>
        <taxon>Hyphomicrobiales</taxon>
        <taxon>Phyllobacteriaceae</taxon>
        <taxon>Aminobacter</taxon>
    </lineage>
</organism>
<evidence type="ECO:0000313" key="7">
    <source>
        <dbReference type="Proteomes" id="UP000254701"/>
    </source>
</evidence>
<gene>
    <name evidence="6" type="primary">yecN_1</name>
    <name evidence="6" type="ORF">NCTC10684_04465</name>
</gene>
<proteinExistence type="predicted"/>
<evidence type="ECO:0000256" key="1">
    <source>
        <dbReference type="ARBA" id="ARBA00004370"/>
    </source>
</evidence>
<evidence type="ECO:0000256" key="3">
    <source>
        <dbReference type="ARBA" id="ARBA00022989"/>
    </source>
</evidence>
<sequence length="123" mass="12837">MLPIASMTSALAAVALVVLSIRVSLRRKKVGLKLGHSEDVVLMRRIRAQGNFIEYVPLALILLALAEYRQAPAAMLWTIAGLLIVGRGLHVAGIVTARTPLSAPGMVGTYGALLVGAAALVLG</sequence>
<dbReference type="AlphaFoldDB" id="A0A380WS65"/>
<dbReference type="OrthoDB" id="7619858at2"/>
<dbReference type="InterPro" id="IPR023352">
    <property type="entry name" value="MAPEG-like_dom_sf"/>
</dbReference>
<dbReference type="Proteomes" id="UP000254701">
    <property type="component" value="Unassembled WGS sequence"/>
</dbReference>
<evidence type="ECO:0000313" key="6">
    <source>
        <dbReference type="EMBL" id="SUU91202.1"/>
    </source>
</evidence>
<dbReference type="Gene3D" id="1.20.120.550">
    <property type="entry name" value="Membrane associated eicosanoid/glutathione metabolism-like domain"/>
    <property type="match status" value="1"/>
</dbReference>
<feature type="transmembrane region" description="Helical" evidence="5">
    <location>
        <begin position="101"/>
        <end position="122"/>
    </location>
</feature>
<dbReference type="PANTHER" id="PTHR35814">
    <property type="match status" value="1"/>
</dbReference>
<keyword evidence="2 5" id="KW-0812">Transmembrane</keyword>
<protein>
    <submittedName>
        <fullName evidence="6">Inner membrane protein yecN</fullName>
    </submittedName>
</protein>
<feature type="transmembrane region" description="Helical" evidence="5">
    <location>
        <begin position="75"/>
        <end position="95"/>
    </location>
</feature>
<feature type="transmembrane region" description="Helical" evidence="5">
    <location>
        <begin position="50"/>
        <end position="68"/>
    </location>
</feature>
<dbReference type="PANTHER" id="PTHR35814:SF1">
    <property type="entry name" value="GLUTATHIONE S-TRANSFERASE-RELATED"/>
    <property type="match status" value="1"/>
</dbReference>
<comment type="subcellular location">
    <subcellularLocation>
        <location evidence="1">Membrane</location>
    </subcellularLocation>
</comment>
<accession>A0A380WS65</accession>
<dbReference type="SUPFAM" id="SSF161084">
    <property type="entry name" value="MAPEG domain-like"/>
    <property type="match status" value="1"/>
</dbReference>
<evidence type="ECO:0000256" key="2">
    <source>
        <dbReference type="ARBA" id="ARBA00022692"/>
    </source>
</evidence>
<keyword evidence="3 5" id="KW-1133">Transmembrane helix</keyword>
<dbReference type="InterPro" id="IPR001129">
    <property type="entry name" value="Membr-assoc_MAPEG"/>
</dbReference>
<name>A0A380WS65_AMIAI</name>
<dbReference type="GO" id="GO:0016020">
    <property type="term" value="C:membrane"/>
    <property type="evidence" value="ECO:0007669"/>
    <property type="project" value="UniProtKB-SubCell"/>
</dbReference>
<dbReference type="RefSeq" id="WP_115733112.1">
    <property type="nucleotide sequence ID" value="NZ_BAAAVY010000037.1"/>
</dbReference>